<feature type="transmembrane region" description="Helical" evidence="2">
    <location>
        <begin position="134"/>
        <end position="158"/>
    </location>
</feature>
<proteinExistence type="predicted"/>
<evidence type="ECO:0000256" key="2">
    <source>
        <dbReference type="SAM" id="Phobius"/>
    </source>
</evidence>
<reference evidence="3 4" key="1">
    <citation type="submission" date="2019-04" db="EMBL/GenBank/DDBJ databases">
        <title>Friends and foes A comparative genomics study of 23 Aspergillus species from section Flavi.</title>
        <authorList>
            <consortium name="DOE Joint Genome Institute"/>
            <person name="Kjaerbolling I."/>
            <person name="Vesth T."/>
            <person name="Frisvad J.C."/>
            <person name="Nybo J.L."/>
            <person name="Theobald S."/>
            <person name="Kildgaard S."/>
            <person name="Isbrandt T."/>
            <person name="Kuo A."/>
            <person name="Sato A."/>
            <person name="Lyhne E.K."/>
            <person name="Kogle M.E."/>
            <person name="Wiebenga A."/>
            <person name="Kun R.S."/>
            <person name="Lubbers R.J."/>
            <person name="Makela M.R."/>
            <person name="Barry K."/>
            <person name="Chovatia M."/>
            <person name="Clum A."/>
            <person name="Daum C."/>
            <person name="Haridas S."/>
            <person name="He G."/>
            <person name="LaButti K."/>
            <person name="Lipzen A."/>
            <person name="Mondo S."/>
            <person name="Riley R."/>
            <person name="Salamov A."/>
            <person name="Simmons B.A."/>
            <person name="Magnuson J.K."/>
            <person name="Henrissat B."/>
            <person name="Mortensen U.H."/>
            <person name="Larsen T.O."/>
            <person name="Devries R.P."/>
            <person name="Grigoriev I.V."/>
            <person name="Machida M."/>
            <person name="Baker S.E."/>
            <person name="Andersen M.R."/>
        </authorList>
    </citation>
    <scope>NUCLEOTIDE SEQUENCE [LARGE SCALE GENOMIC DNA]</scope>
    <source>
        <strain evidence="3 4">CBS 151.66</strain>
    </source>
</reference>
<protein>
    <submittedName>
        <fullName evidence="3">Uncharacterized protein</fullName>
    </submittedName>
</protein>
<evidence type="ECO:0000256" key="1">
    <source>
        <dbReference type="SAM" id="MobiDB-lite"/>
    </source>
</evidence>
<dbReference type="Proteomes" id="UP000326565">
    <property type="component" value="Unassembled WGS sequence"/>
</dbReference>
<keyword evidence="4" id="KW-1185">Reference proteome</keyword>
<keyword evidence="2" id="KW-0812">Transmembrane</keyword>
<evidence type="ECO:0000313" key="3">
    <source>
        <dbReference type="EMBL" id="KAB8069889.1"/>
    </source>
</evidence>
<gene>
    <name evidence="3" type="ORF">BDV29DRAFT_43510</name>
</gene>
<evidence type="ECO:0000313" key="4">
    <source>
        <dbReference type="Proteomes" id="UP000326565"/>
    </source>
</evidence>
<dbReference type="OrthoDB" id="5387214at2759"/>
<sequence length="174" mass="18500">MAPIGLTHLGSQLPWKDEKRTASTEGLTAVPETEALVPPSSNPSPAPEFDPTVGAKPYSPFYRHATLPHSATERLTVQTKDSTLHPNSVNDIEIGADPFRSSADSGVRRGSKLWKQKKRHCDWLRGLTKGQKMAVKGVIAILTVGTMVAIALGITAAVGGGVWKSDHQQGAIGS</sequence>
<dbReference type="EMBL" id="ML732323">
    <property type="protein sequence ID" value="KAB8069889.1"/>
    <property type="molecule type" value="Genomic_DNA"/>
</dbReference>
<keyword evidence="2" id="KW-0472">Membrane</keyword>
<accession>A0A5N5WNP3</accession>
<name>A0A5N5WNP3_9EURO</name>
<feature type="region of interest" description="Disordered" evidence="1">
    <location>
        <begin position="1"/>
        <end position="48"/>
    </location>
</feature>
<organism evidence="3 4">
    <name type="scientific">Aspergillus leporis</name>
    <dbReference type="NCBI Taxonomy" id="41062"/>
    <lineage>
        <taxon>Eukaryota</taxon>
        <taxon>Fungi</taxon>
        <taxon>Dikarya</taxon>
        <taxon>Ascomycota</taxon>
        <taxon>Pezizomycotina</taxon>
        <taxon>Eurotiomycetes</taxon>
        <taxon>Eurotiomycetidae</taxon>
        <taxon>Eurotiales</taxon>
        <taxon>Aspergillaceae</taxon>
        <taxon>Aspergillus</taxon>
        <taxon>Aspergillus subgen. Circumdati</taxon>
    </lineage>
</organism>
<keyword evidence="2" id="KW-1133">Transmembrane helix</keyword>
<dbReference type="AlphaFoldDB" id="A0A5N5WNP3"/>